<dbReference type="PANTHER" id="PTHR42696">
    <property type="entry name" value="ASPARTATE AMMONIA-LYASE"/>
    <property type="match status" value="1"/>
</dbReference>
<dbReference type="EC" id="4.3.1.1" evidence="2"/>
<dbReference type="InterPro" id="IPR008948">
    <property type="entry name" value="L-Aspartase-like"/>
</dbReference>
<gene>
    <name evidence="6" type="primary">ansB</name>
    <name evidence="6" type="ORF">KL86SPO_70237</name>
</gene>
<name>A0A212M147_9FIRM</name>
<dbReference type="Gene3D" id="1.20.200.10">
    <property type="entry name" value="Fumarase/aspartase (Central domain)"/>
    <property type="match status" value="1"/>
</dbReference>
<dbReference type="GO" id="GO:0006099">
    <property type="term" value="P:tricarboxylic acid cycle"/>
    <property type="evidence" value="ECO:0007669"/>
    <property type="project" value="InterPro"/>
</dbReference>
<dbReference type="SUPFAM" id="SSF48557">
    <property type="entry name" value="L-aspartase-like"/>
    <property type="match status" value="1"/>
</dbReference>
<evidence type="ECO:0000256" key="3">
    <source>
        <dbReference type="ARBA" id="ARBA00023239"/>
    </source>
</evidence>
<dbReference type="NCBIfam" id="NF008909">
    <property type="entry name" value="PRK12273.1"/>
    <property type="match status" value="1"/>
</dbReference>
<dbReference type="FunFam" id="1.10.40.30:FF:000002">
    <property type="entry name" value="Fumarate hydratase class II"/>
    <property type="match status" value="1"/>
</dbReference>
<dbReference type="PANTHER" id="PTHR42696:SF2">
    <property type="entry name" value="ASPARTATE AMMONIA-LYASE"/>
    <property type="match status" value="1"/>
</dbReference>
<sequence>MRIERDFLGEIELPDEAYYGIQTTRALNNFAITGHKLNKDFIVALGIIKLAAAKANMKTGRMPEKIGAAIVQASREVIAGRWHEQFIVDCIQGGAGTSMNMNANEVIANRALEILGDRKGNQALLSPNNHVNMAQSTNDVIPTAIRICAIKQAAYLIEALDALINSLAAKAKAFSGVLKIGRTHLQDAVPITLGQEFAAYAAVLTRAVRRIRDEQKNLHSINMGATAVGTGLNAEIEYIDYVVREIAELTGQPFVLAPNLVDATQNTDELAAFSGALKVAALALSKIANDLRMMASGPKCGLNELILPAMQPGSSIMPGKVNPVIPEMVNQVAFQIIGNDHAVSLAVEAGQFELNVMEPVIAYNLFNSLTIMTNAVNIFNHKCIQGIEANAARCRELVDNSIAPITALLPHIGYELASAIAKEAQHTGKPVKEILLSKGIISPEKLDVILSPAEMTKPGIAGKEYLQSAG</sequence>
<dbReference type="Pfam" id="PF10415">
    <property type="entry name" value="FumaraseC_C"/>
    <property type="match status" value="1"/>
</dbReference>
<dbReference type="PRINTS" id="PR00149">
    <property type="entry name" value="FUMRATELYASE"/>
</dbReference>
<evidence type="ECO:0000259" key="5">
    <source>
        <dbReference type="Pfam" id="PF10415"/>
    </source>
</evidence>
<dbReference type="InterPro" id="IPR020557">
    <property type="entry name" value="Fumarate_lyase_CS"/>
</dbReference>
<dbReference type="InterPro" id="IPR022761">
    <property type="entry name" value="Fumarate_lyase_N"/>
</dbReference>
<dbReference type="FunFam" id="1.20.200.10:FF:000001">
    <property type="entry name" value="Fumarate hydratase, mitochondrial"/>
    <property type="match status" value="1"/>
</dbReference>
<dbReference type="InterPro" id="IPR018951">
    <property type="entry name" value="Fumarase_C_C"/>
</dbReference>
<dbReference type="InterPro" id="IPR000362">
    <property type="entry name" value="Fumarate_lyase_fam"/>
</dbReference>
<evidence type="ECO:0000256" key="2">
    <source>
        <dbReference type="ARBA" id="ARBA00012992"/>
    </source>
</evidence>
<feature type="domain" description="Fumarase C C-terminal" evidence="5">
    <location>
        <begin position="405"/>
        <end position="457"/>
    </location>
</feature>
<dbReference type="FunFam" id="1.10.275.10:FF:000001">
    <property type="entry name" value="Fumarate hydratase, mitochondrial"/>
    <property type="match status" value="1"/>
</dbReference>
<dbReference type="InterPro" id="IPR051546">
    <property type="entry name" value="Aspartate_Ammonia-Lyase"/>
</dbReference>
<dbReference type="RefSeq" id="WP_288185834.1">
    <property type="nucleotide sequence ID" value="NZ_LT608335.1"/>
</dbReference>
<organism evidence="6">
    <name type="scientific">uncultured Sporomusa sp</name>
    <dbReference type="NCBI Taxonomy" id="307249"/>
    <lineage>
        <taxon>Bacteria</taxon>
        <taxon>Bacillati</taxon>
        <taxon>Bacillota</taxon>
        <taxon>Negativicutes</taxon>
        <taxon>Selenomonadales</taxon>
        <taxon>Sporomusaceae</taxon>
        <taxon>Sporomusa</taxon>
        <taxon>environmental samples</taxon>
    </lineage>
</organism>
<dbReference type="AlphaFoldDB" id="A0A212M147"/>
<dbReference type="GO" id="GO:0008797">
    <property type="term" value="F:aspartate ammonia-lyase activity"/>
    <property type="evidence" value="ECO:0007669"/>
    <property type="project" value="UniProtKB-EC"/>
</dbReference>
<reference evidence="6" key="1">
    <citation type="submission" date="2016-08" db="EMBL/GenBank/DDBJ databases">
        <authorList>
            <person name="Seilhamer J.J."/>
        </authorList>
    </citation>
    <scope>NUCLEOTIDE SEQUENCE</scope>
    <source>
        <strain evidence="6">86</strain>
    </source>
</reference>
<dbReference type="InterPro" id="IPR024083">
    <property type="entry name" value="Fumarase/histidase_N"/>
</dbReference>
<dbReference type="PROSITE" id="PS00163">
    <property type="entry name" value="FUMARATE_LYASES"/>
    <property type="match status" value="1"/>
</dbReference>
<accession>A0A212M147</accession>
<evidence type="ECO:0000259" key="4">
    <source>
        <dbReference type="Pfam" id="PF00206"/>
    </source>
</evidence>
<protein>
    <recommendedName>
        <fullName evidence="2">aspartate ammonia-lyase</fullName>
        <ecNumber evidence="2">4.3.1.1</ecNumber>
    </recommendedName>
</protein>
<dbReference type="Gene3D" id="1.10.275.10">
    <property type="entry name" value="Fumarase/aspartase (N-terminal domain)"/>
    <property type="match status" value="1"/>
</dbReference>
<comment type="catalytic activity">
    <reaction evidence="1">
        <text>L-aspartate = fumarate + NH4(+)</text>
        <dbReference type="Rhea" id="RHEA:16601"/>
        <dbReference type="ChEBI" id="CHEBI:28938"/>
        <dbReference type="ChEBI" id="CHEBI:29806"/>
        <dbReference type="ChEBI" id="CHEBI:29991"/>
        <dbReference type="EC" id="4.3.1.1"/>
    </reaction>
</comment>
<dbReference type="GO" id="GO:0006531">
    <property type="term" value="P:aspartate metabolic process"/>
    <property type="evidence" value="ECO:0007669"/>
    <property type="project" value="TreeGrafter"/>
</dbReference>
<dbReference type="CDD" id="cd01357">
    <property type="entry name" value="Aspartase"/>
    <property type="match status" value="1"/>
</dbReference>
<evidence type="ECO:0000313" key="6">
    <source>
        <dbReference type="EMBL" id="SCM83379.1"/>
    </source>
</evidence>
<proteinExistence type="predicted"/>
<dbReference type="EMBL" id="FMJE01000007">
    <property type="protein sequence ID" value="SCM83379.1"/>
    <property type="molecule type" value="Genomic_DNA"/>
</dbReference>
<evidence type="ECO:0000256" key="1">
    <source>
        <dbReference type="ARBA" id="ARBA00001494"/>
    </source>
</evidence>
<feature type="domain" description="Fumarate lyase N-terminal" evidence="4">
    <location>
        <begin position="9"/>
        <end position="338"/>
    </location>
</feature>
<keyword evidence="3 6" id="KW-0456">Lyase</keyword>
<dbReference type="GO" id="GO:0005829">
    <property type="term" value="C:cytosol"/>
    <property type="evidence" value="ECO:0007669"/>
    <property type="project" value="TreeGrafter"/>
</dbReference>
<dbReference type="Pfam" id="PF00206">
    <property type="entry name" value="Lyase_1"/>
    <property type="match status" value="1"/>
</dbReference>
<dbReference type="Gene3D" id="1.10.40.30">
    <property type="entry name" value="Fumarase/aspartase (C-terminal domain)"/>
    <property type="match status" value="1"/>
</dbReference>
<dbReference type="PRINTS" id="PR00145">
    <property type="entry name" value="ARGSUCLYASE"/>
</dbReference>